<dbReference type="InterPro" id="IPR023635">
    <property type="entry name" value="Peptide_deformylase"/>
</dbReference>
<dbReference type="SUPFAM" id="SSF56420">
    <property type="entry name" value="Peptide deformylase"/>
    <property type="match status" value="1"/>
</dbReference>
<evidence type="ECO:0000256" key="1">
    <source>
        <dbReference type="ARBA" id="ARBA00010759"/>
    </source>
</evidence>
<dbReference type="HAMAP" id="MF_00163">
    <property type="entry name" value="Pep_deformylase"/>
    <property type="match status" value="1"/>
</dbReference>
<name>A0ABQ6A968_9PROT</name>
<dbReference type="PIRSF" id="PIRSF004749">
    <property type="entry name" value="Pep_def"/>
    <property type="match status" value="1"/>
</dbReference>
<keyword evidence="2 6" id="KW-0479">Metal-binding</keyword>
<comment type="catalytic activity">
    <reaction evidence="6">
        <text>N-terminal N-formyl-L-methionyl-[peptide] + H2O = N-terminal L-methionyl-[peptide] + formate</text>
        <dbReference type="Rhea" id="RHEA:24420"/>
        <dbReference type="Rhea" id="RHEA-COMP:10639"/>
        <dbReference type="Rhea" id="RHEA-COMP:10640"/>
        <dbReference type="ChEBI" id="CHEBI:15377"/>
        <dbReference type="ChEBI" id="CHEBI:15740"/>
        <dbReference type="ChEBI" id="CHEBI:49298"/>
        <dbReference type="ChEBI" id="CHEBI:64731"/>
        <dbReference type="EC" id="3.5.1.88"/>
    </reaction>
</comment>
<comment type="caution">
    <text evidence="7">The sequence shown here is derived from an EMBL/GenBank/DDBJ whole genome shotgun (WGS) entry which is preliminary data.</text>
</comment>
<evidence type="ECO:0000256" key="4">
    <source>
        <dbReference type="ARBA" id="ARBA00022917"/>
    </source>
</evidence>
<dbReference type="Proteomes" id="UP001156641">
    <property type="component" value="Unassembled WGS sequence"/>
</dbReference>
<dbReference type="PRINTS" id="PR01576">
    <property type="entry name" value="PDEFORMYLASE"/>
</dbReference>
<reference evidence="8" key="1">
    <citation type="journal article" date="2019" name="Int. J. Syst. Evol. Microbiol.">
        <title>The Global Catalogue of Microorganisms (GCM) 10K type strain sequencing project: providing services to taxonomists for standard genome sequencing and annotation.</title>
        <authorList>
            <consortium name="The Broad Institute Genomics Platform"/>
            <consortium name="The Broad Institute Genome Sequencing Center for Infectious Disease"/>
            <person name="Wu L."/>
            <person name="Ma J."/>
        </authorList>
    </citation>
    <scope>NUCLEOTIDE SEQUENCE [LARGE SCALE GENOMIC DNA]</scope>
    <source>
        <strain evidence="8">NBRC 112502</strain>
    </source>
</reference>
<dbReference type="RefSeq" id="WP_284258589.1">
    <property type="nucleotide sequence ID" value="NZ_BSOS01000067.1"/>
</dbReference>
<dbReference type="InterPro" id="IPR036821">
    <property type="entry name" value="Peptide_deformylase_sf"/>
</dbReference>
<evidence type="ECO:0000313" key="7">
    <source>
        <dbReference type="EMBL" id="GLR67827.1"/>
    </source>
</evidence>
<keyword evidence="4 6" id="KW-0648">Protein biosynthesis</keyword>
<dbReference type="EMBL" id="BSOS01000067">
    <property type="protein sequence ID" value="GLR67827.1"/>
    <property type="molecule type" value="Genomic_DNA"/>
</dbReference>
<keyword evidence="8" id="KW-1185">Reference proteome</keyword>
<dbReference type="CDD" id="cd00487">
    <property type="entry name" value="Pep_deformylase"/>
    <property type="match status" value="1"/>
</dbReference>
<dbReference type="Gene3D" id="3.90.45.10">
    <property type="entry name" value="Peptide deformylase"/>
    <property type="match status" value="1"/>
</dbReference>
<dbReference type="EC" id="3.5.1.88" evidence="6"/>
<dbReference type="PANTHER" id="PTHR10458:SF20">
    <property type="entry name" value="PEPTIDE DEFORMYLASE 1"/>
    <property type="match status" value="1"/>
</dbReference>
<evidence type="ECO:0000313" key="8">
    <source>
        <dbReference type="Proteomes" id="UP001156641"/>
    </source>
</evidence>
<evidence type="ECO:0000256" key="3">
    <source>
        <dbReference type="ARBA" id="ARBA00022801"/>
    </source>
</evidence>
<evidence type="ECO:0000256" key="6">
    <source>
        <dbReference type="HAMAP-Rule" id="MF_00163"/>
    </source>
</evidence>
<keyword evidence="3 6" id="KW-0378">Hydrolase</keyword>
<proteinExistence type="inferred from homology"/>
<accession>A0ABQ6A968</accession>
<organism evidence="7 8">
    <name type="scientific">Acidocella aquatica</name>
    <dbReference type="NCBI Taxonomy" id="1922313"/>
    <lineage>
        <taxon>Bacteria</taxon>
        <taxon>Pseudomonadati</taxon>
        <taxon>Pseudomonadota</taxon>
        <taxon>Alphaproteobacteria</taxon>
        <taxon>Acetobacterales</taxon>
        <taxon>Acidocellaceae</taxon>
        <taxon>Acidocella</taxon>
    </lineage>
</organism>
<comment type="similarity">
    <text evidence="1 6">Belongs to the polypeptide deformylase family.</text>
</comment>
<evidence type="ECO:0000256" key="5">
    <source>
        <dbReference type="ARBA" id="ARBA00023004"/>
    </source>
</evidence>
<comment type="function">
    <text evidence="6">Removes the formyl group from the N-terminal Met of newly synthesized proteins. Requires at least a dipeptide for an efficient rate of reaction. N-terminal L-methionine is a prerequisite for activity but the enzyme has broad specificity at other positions.</text>
</comment>
<feature type="binding site" evidence="6">
    <location>
        <position position="145"/>
    </location>
    <ligand>
        <name>Fe cation</name>
        <dbReference type="ChEBI" id="CHEBI:24875"/>
    </ligand>
</feature>
<sequence>MAILKIARMGHPVLLDRAAEIEDVGAPEVRRLLADMVATLKDAGGVGLAAPQVFAGVRLFIFYVPEARAEGGGAMPLTAVFNPVVTPLDEAIELGWEGCLSIPGLRAAVPRYRQVRLRGLGVEGEAMDVVLEGFAARVVQHEADHLDGVMYPMRMRDFRYFGFNEEMDRNPVPLPEEVL</sequence>
<comment type="cofactor">
    <cofactor evidence="6">
        <name>Fe(2+)</name>
        <dbReference type="ChEBI" id="CHEBI:29033"/>
    </cofactor>
    <text evidence="6">Binds 1 Fe(2+) ion.</text>
</comment>
<feature type="binding site" evidence="6">
    <location>
        <position position="141"/>
    </location>
    <ligand>
        <name>Fe cation</name>
        <dbReference type="ChEBI" id="CHEBI:24875"/>
    </ligand>
</feature>
<evidence type="ECO:0000256" key="2">
    <source>
        <dbReference type="ARBA" id="ARBA00022723"/>
    </source>
</evidence>
<feature type="active site" evidence="6">
    <location>
        <position position="142"/>
    </location>
</feature>
<feature type="binding site" evidence="6">
    <location>
        <position position="99"/>
    </location>
    <ligand>
        <name>Fe cation</name>
        <dbReference type="ChEBI" id="CHEBI:24875"/>
    </ligand>
</feature>
<protein>
    <recommendedName>
        <fullName evidence="6">Peptide deformylase</fullName>
        <shortName evidence="6">PDF</shortName>
        <ecNumber evidence="6">3.5.1.88</ecNumber>
    </recommendedName>
    <alternativeName>
        <fullName evidence="6">Polypeptide deformylase</fullName>
    </alternativeName>
</protein>
<dbReference type="NCBIfam" id="NF001159">
    <property type="entry name" value="PRK00150.1-3"/>
    <property type="match status" value="1"/>
</dbReference>
<keyword evidence="5 6" id="KW-0408">Iron</keyword>
<dbReference type="Pfam" id="PF01327">
    <property type="entry name" value="Pep_deformylase"/>
    <property type="match status" value="1"/>
</dbReference>
<gene>
    <name evidence="7" type="primary">def_2</name>
    <name evidence="6" type="synonym">def</name>
    <name evidence="7" type="ORF">GCM10010909_25080</name>
</gene>
<dbReference type="PANTHER" id="PTHR10458">
    <property type="entry name" value="PEPTIDE DEFORMYLASE"/>
    <property type="match status" value="1"/>
</dbReference>